<evidence type="ECO:0000313" key="2">
    <source>
        <dbReference type="Proteomes" id="UP001297422"/>
    </source>
</evidence>
<dbReference type="EMBL" id="JAJBNC010000030">
    <property type="protein sequence ID" value="MCB5495067.1"/>
    <property type="molecule type" value="Genomic_DNA"/>
</dbReference>
<dbReference type="AlphaFoldDB" id="A0AAJ1ERT8"/>
<gene>
    <name evidence="1" type="ORF">LIQ10_15215</name>
</gene>
<name>A0AAJ1ERT8_MEDGN</name>
<accession>A0AAJ1ERT8</accession>
<proteinExistence type="predicted"/>
<dbReference type="InterPro" id="IPR039498">
    <property type="entry name" value="NTP_transf_5"/>
</dbReference>
<comment type="caution">
    <text evidence="1">The sequence shown here is derived from an EMBL/GenBank/DDBJ whole genome shotgun (WGS) entry which is preliminary data.</text>
</comment>
<reference evidence="1" key="1">
    <citation type="submission" date="2021-10" db="EMBL/GenBank/DDBJ databases">
        <title>Collection of gut derived symbiotic bacterial strains cultured from healthy donors.</title>
        <authorList>
            <person name="Lin H."/>
            <person name="Littmann E."/>
            <person name="Claire K."/>
            <person name="Pamer E."/>
        </authorList>
    </citation>
    <scope>NUCLEOTIDE SEQUENCE</scope>
    <source>
        <strain evidence="1">MSK.23.4</strain>
    </source>
</reference>
<dbReference type="Proteomes" id="UP001297422">
    <property type="component" value="Unassembled WGS sequence"/>
</dbReference>
<sequence>MLNKRKIVVPHKQIRWQEVLKLAEFHHVVSPVYYGILGQEKELADGDLDKFYRKYHKELVLGEAYRDALEVILWQLKRNGIRGLLLKGMETRALYSQWELGYTPGLEILVTKKDLEKIHDIMINMNYEQETDQAIRGRVYVRVPGIRVIFYDKFQMGNEVLGKYLINSTKKYFTYKKKADIKPLNLSLQYLYYIGKYADAYMMGDLKIRDVMDYYLYVHKQIPETEQASDKEILEKAGLTEFIKQFGILASLWFGQGGEADPTQAFLLEEYIFSKGMEERRPDSSIIPFEKISLDFYQRDREEEWGKRQKEWMFPSREYMVQFFPILQKIPQLLWICWGIRGIRFFRKSTAIFIGKEIQSMKNRVTELKIEIIKKLKKTKEGTSEYEEHEGR</sequence>
<dbReference type="Pfam" id="PF14907">
    <property type="entry name" value="NTP_transf_5"/>
    <property type="match status" value="1"/>
</dbReference>
<dbReference type="RefSeq" id="WP_173879740.1">
    <property type="nucleotide sequence ID" value="NZ_JAAIMT010000032.1"/>
</dbReference>
<organism evidence="1 2">
    <name type="scientific">Mediterraneibacter gnavus</name>
    <name type="common">Ruminococcus gnavus</name>
    <dbReference type="NCBI Taxonomy" id="33038"/>
    <lineage>
        <taxon>Bacteria</taxon>
        <taxon>Bacillati</taxon>
        <taxon>Bacillota</taxon>
        <taxon>Clostridia</taxon>
        <taxon>Lachnospirales</taxon>
        <taxon>Lachnospiraceae</taxon>
        <taxon>Mediterraneibacter</taxon>
    </lineage>
</organism>
<protein>
    <submittedName>
        <fullName evidence="1">Nucleotidyltransferase family protein</fullName>
    </submittedName>
</protein>
<evidence type="ECO:0000313" key="1">
    <source>
        <dbReference type="EMBL" id="MCB5495067.1"/>
    </source>
</evidence>